<feature type="compositionally biased region" description="Pro residues" evidence="7">
    <location>
        <begin position="8"/>
        <end position="18"/>
    </location>
</feature>
<comment type="caution">
    <text evidence="9">The sequence shown here is derived from an EMBL/GenBank/DDBJ whole genome shotgun (WGS) entry which is preliminary data.</text>
</comment>
<dbReference type="InterPro" id="IPR000086">
    <property type="entry name" value="NUDIX_hydrolase_dom"/>
</dbReference>
<dbReference type="CDD" id="cd03426">
    <property type="entry name" value="NUDIX_CoAse_Nudt7"/>
    <property type="match status" value="1"/>
</dbReference>
<keyword evidence="10" id="KW-1185">Reference proteome</keyword>
<evidence type="ECO:0000256" key="4">
    <source>
        <dbReference type="ARBA" id="ARBA00022801"/>
    </source>
</evidence>
<evidence type="ECO:0000256" key="7">
    <source>
        <dbReference type="SAM" id="MobiDB-lite"/>
    </source>
</evidence>
<feature type="domain" description="Nudix hydrolase" evidence="8">
    <location>
        <begin position="79"/>
        <end position="212"/>
    </location>
</feature>
<dbReference type="EMBL" id="JAHHZF010000002">
    <property type="protein sequence ID" value="MBT9288965.1"/>
    <property type="molecule type" value="Genomic_DNA"/>
</dbReference>
<keyword evidence="5" id="KW-0460">Magnesium</keyword>
<evidence type="ECO:0000256" key="5">
    <source>
        <dbReference type="ARBA" id="ARBA00022842"/>
    </source>
</evidence>
<evidence type="ECO:0000313" key="10">
    <source>
        <dbReference type="Proteomes" id="UP000766595"/>
    </source>
</evidence>
<name>A0A947GE53_9HYPH</name>
<gene>
    <name evidence="9" type="ORF">KL771_05865</name>
</gene>
<evidence type="ECO:0000256" key="6">
    <source>
        <dbReference type="ARBA" id="ARBA00023211"/>
    </source>
</evidence>
<reference evidence="9 10" key="1">
    <citation type="submission" date="2021-06" db="EMBL/GenBank/DDBJ databases">
        <authorList>
            <person name="Grouzdev D.S."/>
            <person name="Koziaeva V."/>
        </authorList>
    </citation>
    <scope>NUCLEOTIDE SEQUENCE [LARGE SCALE GENOMIC DNA]</scope>
    <source>
        <strain evidence="9 10">22</strain>
    </source>
</reference>
<dbReference type="PROSITE" id="PS51462">
    <property type="entry name" value="NUDIX"/>
    <property type="match status" value="1"/>
</dbReference>
<keyword evidence="3" id="KW-0479">Metal-binding</keyword>
<proteinExistence type="predicted"/>
<organism evidence="9 10">
    <name type="scientific">Prosthecodimorpha staleyi</name>
    <dbReference type="NCBI Taxonomy" id="2840188"/>
    <lineage>
        <taxon>Bacteria</taxon>
        <taxon>Pseudomonadati</taxon>
        <taxon>Pseudomonadota</taxon>
        <taxon>Alphaproteobacteria</taxon>
        <taxon>Hyphomicrobiales</taxon>
        <taxon>Ancalomicrobiaceae</taxon>
        <taxon>Prosthecodimorpha</taxon>
    </lineage>
</organism>
<keyword evidence="4" id="KW-0378">Hydrolase</keyword>
<dbReference type="Gene3D" id="3.90.79.10">
    <property type="entry name" value="Nucleoside Triphosphate Pyrophosphohydrolase"/>
    <property type="match status" value="1"/>
</dbReference>
<sequence length="241" mass="26762">MSFRGEPPRPIRTPPLPLPLASDPLDASAVAASPFAPQRFRAVAEPRLTLDPDAVYAGEPTGDDWLNPDGRLFEPQPRLRDAAVLVPIVAREPEASVILTRRTDHLSSHAGQIAFPGGKIDPTDASPAEAALREAEEEIGLDRGLVEMLGYAAPYHTRSGFRILPVLAMIRPGYRATPNPNEVADVFEVPLGFLMNPDNHRINFREAPSGRRYFYEMPYGDHYIWGVTAGILRRIYERLYI</sequence>
<dbReference type="AlphaFoldDB" id="A0A947GE53"/>
<dbReference type="GO" id="GO:0010945">
    <property type="term" value="F:coenzyme A diphosphatase activity"/>
    <property type="evidence" value="ECO:0007669"/>
    <property type="project" value="InterPro"/>
</dbReference>
<evidence type="ECO:0000313" key="9">
    <source>
        <dbReference type="EMBL" id="MBT9288965.1"/>
    </source>
</evidence>
<accession>A0A947GE53</accession>
<dbReference type="PANTHER" id="PTHR12992">
    <property type="entry name" value="NUDIX HYDROLASE"/>
    <property type="match status" value="1"/>
</dbReference>
<evidence type="ECO:0000256" key="2">
    <source>
        <dbReference type="ARBA" id="ARBA00001946"/>
    </source>
</evidence>
<keyword evidence="6" id="KW-0464">Manganese</keyword>
<comment type="cofactor">
    <cofactor evidence="2">
        <name>Mg(2+)</name>
        <dbReference type="ChEBI" id="CHEBI:18420"/>
    </cofactor>
</comment>
<comment type="cofactor">
    <cofactor evidence="1">
        <name>Mn(2+)</name>
        <dbReference type="ChEBI" id="CHEBI:29035"/>
    </cofactor>
</comment>
<feature type="region of interest" description="Disordered" evidence="7">
    <location>
        <begin position="1"/>
        <end position="20"/>
    </location>
</feature>
<evidence type="ECO:0000256" key="3">
    <source>
        <dbReference type="ARBA" id="ARBA00022723"/>
    </source>
</evidence>
<protein>
    <submittedName>
        <fullName evidence="9">CoA pyrophosphatase</fullName>
    </submittedName>
</protein>
<evidence type="ECO:0000259" key="8">
    <source>
        <dbReference type="PROSITE" id="PS51462"/>
    </source>
</evidence>
<dbReference type="InterPro" id="IPR045121">
    <property type="entry name" value="CoAse"/>
</dbReference>
<dbReference type="InterPro" id="IPR015797">
    <property type="entry name" value="NUDIX_hydrolase-like_dom_sf"/>
</dbReference>
<dbReference type="Pfam" id="PF00293">
    <property type="entry name" value="NUDIX"/>
    <property type="match status" value="1"/>
</dbReference>
<dbReference type="Proteomes" id="UP000766595">
    <property type="component" value="Unassembled WGS sequence"/>
</dbReference>
<dbReference type="GO" id="GO:0046872">
    <property type="term" value="F:metal ion binding"/>
    <property type="evidence" value="ECO:0007669"/>
    <property type="project" value="UniProtKB-KW"/>
</dbReference>
<dbReference type="NCBIfam" id="NF007980">
    <property type="entry name" value="PRK10707.1"/>
    <property type="match status" value="1"/>
</dbReference>
<dbReference type="SUPFAM" id="SSF55811">
    <property type="entry name" value="Nudix"/>
    <property type="match status" value="1"/>
</dbReference>
<dbReference type="PANTHER" id="PTHR12992:SF11">
    <property type="entry name" value="MITOCHONDRIAL COENZYME A DIPHOSPHATASE NUDT8"/>
    <property type="match status" value="1"/>
</dbReference>
<evidence type="ECO:0000256" key="1">
    <source>
        <dbReference type="ARBA" id="ARBA00001936"/>
    </source>
</evidence>